<organism evidence="1 2">
    <name type="scientific">Fusarium oxysporum f. sp. lycopersici (strain 4287 / CBS 123668 / FGSC 9935 / NRRL 34936)</name>
    <name type="common">Fusarium vascular wilt of tomato</name>
    <dbReference type="NCBI Taxonomy" id="426428"/>
    <lineage>
        <taxon>Eukaryota</taxon>
        <taxon>Fungi</taxon>
        <taxon>Dikarya</taxon>
        <taxon>Ascomycota</taxon>
        <taxon>Pezizomycotina</taxon>
        <taxon>Sordariomycetes</taxon>
        <taxon>Hypocreomycetidae</taxon>
        <taxon>Hypocreales</taxon>
        <taxon>Nectriaceae</taxon>
        <taxon>Fusarium</taxon>
        <taxon>Fusarium oxysporum species complex</taxon>
    </lineage>
</organism>
<accession>A0A0J9VE61</accession>
<protein>
    <submittedName>
        <fullName evidence="1">Uncharacterized protein</fullName>
    </submittedName>
</protein>
<evidence type="ECO:0000313" key="1">
    <source>
        <dbReference type="EMBL" id="KNB09260.1"/>
    </source>
</evidence>
<dbReference type="OrthoDB" id="4501419at2759"/>
<dbReference type="AlphaFoldDB" id="A0A0J9VE61"/>
<dbReference type="RefSeq" id="XP_018247305.1">
    <property type="nucleotide sequence ID" value="XM_018400440.1"/>
</dbReference>
<dbReference type="EMBL" id="DS231707">
    <property type="protein sequence ID" value="KNB09260.1"/>
    <property type="molecule type" value="Genomic_DNA"/>
</dbReference>
<gene>
    <name evidence="1" type="ORF">FOXG_20175</name>
</gene>
<dbReference type="VEuPathDB" id="FungiDB:FOXG_20175"/>
<proteinExistence type="predicted"/>
<reference evidence="1" key="2">
    <citation type="journal article" date="2010" name="Nature">
        <title>Comparative genomics reveals mobile pathogenicity chromosomes in Fusarium.</title>
        <authorList>
            <person name="Ma L.J."/>
            <person name="van der Does H.C."/>
            <person name="Borkovich K.A."/>
            <person name="Coleman J.J."/>
            <person name="Daboussi M.J."/>
            <person name="Di Pietro A."/>
            <person name="Dufresne M."/>
            <person name="Freitag M."/>
            <person name="Grabherr M."/>
            <person name="Henrissat B."/>
            <person name="Houterman P.M."/>
            <person name="Kang S."/>
            <person name="Shim W.B."/>
            <person name="Woloshuk C."/>
            <person name="Xie X."/>
            <person name="Xu J.R."/>
            <person name="Antoniw J."/>
            <person name="Baker S.E."/>
            <person name="Bluhm B.H."/>
            <person name="Breakspear A."/>
            <person name="Brown D.W."/>
            <person name="Butchko R.A."/>
            <person name="Chapman S."/>
            <person name="Coulson R."/>
            <person name="Coutinho P.M."/>
            <person name="Danchin E.G."/>
            <person name="Diener A."/>
            <person name="Gale L.R."/>
            <person name="Gardiner D.M."/>
            <person name="Goff S."/>
            <person name="Hammond-Kosack K.E."/>
            <person name="Hilburn K."/>
            <person name="Hua-Van A."/>
            <person name="Jonkers W."/>
            <person name="Kazan K."/>
            <person name="Kodira C.D."/>
            <person name="Koehrsen M."/>
            <person name="Kumar L."/>
            <person name="Lee Y.H."/>
            <person name="Li L."/>
            <person name="Manners J.M."/>
            <person name="Miranda-Saavedra D."/>
            <person name="Mukherjee M."/>
            <person name="Park G."/>
            <person name="Park J."/>
            <person name="Park S.Y."/>
            <person name="Proctor R.H."/>
            <person name="Regev A."/>
            <person name="Ruiz-Roldan M.C."/>
            <person name="Sain D."/>
            <person name="Sakthikumar S."/>
            <person name="Sykes S."/>
            <person name="Schwartz D.C."/>
            <person name="Turgeon B.G."/>
            <person name="Wapinski I."/>
            <person name="Yoder O."/>
            <person name="Young S."/>
            <person name="Zeng Q."/>
            <person name="Zhou S."/>
            <person name="Galagan J."/>
            <person name="Cuomo C.A."/>
            <person name="Kistler H.C."/>
            <person name="Rep M."/>
        </authorList>
    </citation>
    <scope>NUCLEOTIDE SEQUENCE [LARGE SCALE GENOMIC DNA]</scope>
    <source>
        <strain evidence="1">4287</strain>
    </source>
</reference>
<evidence type="ECO:0000313" key="2">
    <source>
        <dbReference type="Proteomes" id="UP000009097"/>
    </source>
</evidence>
<dbReference type="GeneID" id="28960881"/>
<sequence>MRIVNSKELGNLVMWRPLMLLDKTLLGPAYVESVVSRSPALIASQAGKRLPLELWDIIINFAKRYTKDHRFSLVQPIRLQTSVRGDELVCSKFQRWSPFGNIQKSEEIEIYRFYLAHPDKLSRPGMHSSCPNPFGDPLTREFGSLCTFPTALLETAKFLHVELTVRDIIRYLEDGDCKICSGTRVTGSDIVSGFVPQNKEYSQFLGGIPPSAAEPLICPLCVGLNHTWQSINTRSRFVPPMSREDYRSWLVKRLESFFTRPR</sequence>
<name>A0A0J9VE61_FUSO4</name>
<reference evidence="1" key="1">
    <citation type="submission" date="2007-04" db="EMBL/GenBank/DDBJ databases">
        <authorList>
            <consortium name="The Broad Institute Genome Sequencing Platform"/>
            <person name="Birren B."/>
            <person name="Lander E."/>
            <person name="Galagan J."/>
            <person name="Nusbaum C."/>
            <person name="Devon K."/>
            <person name="Ma L.-J."/>
            <person name="Jaffe D."/>
            <person name="Butler J."/>
            <person name="Alvarez P."/>
            <person name="Gnerre S."/>
            <person name="Grabherr M."/>
            <person name="Kleber M."/>
            <person name="Mauceli E."/>
            <person name="Brockman W."/>
            <person name="MacCallum I.A."/>
            <person name="Young S."/>
            <person name="LaButti K."/>
            <person name="DeCaprio D."/>
            <person name="Crawford M."/>
            <person name="Koehrsen M."/>
            <person name="Engels R."/>
            <person name="Montgomery P."/>
            <person name="Pearson M."/>
            <person name="Howarth C."/>
            <person name="Larson L."/>
            <person name="White J."/>
            <person name="O'Leary S."/>
            <person name="Kodira C."/>
            <person name="Zeng Q."/>
            <person name="Yandava C."/>
            <person name="Alvarado L."/>
            <person name="Kistler C."/>
            <person name="Shim W.-B."/>
            <person name="Kang S."/>
            <person name="Woloshuk C."/>
        </authorList>
    </citation>
    <scope>NUCLEOTIDE SEQUENCE</scope>
    <source>
        <strain evidence="1">4287</strain>
    </source>
</reference>
<dbReference type="Proteomes" id="UP000009097">
    <property type="component" value="Unassembled WGS sequence"/>
</dbReference>
<dbReference type="KEGG" id="fox:FOXG_20175"/>